<evidence type="ECO:0000259" key="2">
    <source>
        <dbReference type="Pfam" id="PF00496"/>
    </source>
</evidence>
<proteinExistence type="predicted"/>
<dbReference type="PANTHER" id="PTHR30290">
    <property type="entry name" value="PERIPLASMIC BINDING COMPONENT OF ABC TRANSPORTER"/>
    <property type="match status" value="1"/>
</dbReference>
<keyword evidence="4" id="KW-1185">Reference proteome</keyword>
<feature type="compositionally biased region" description="Low complexity" evidence="1">
    <location>
        <begin position="30"/>
        <end position="49"/>
    </location>
</feature>
<dbReference type="InterPro" id="IPR000914">
    <property type="entry name" value="SBP_5_dom"/>
</dbReference>
<feature type="compositionally biased region" description="Gly residues" evidence="1">
    <location>
        <begin position="50"/>
        <end position="59"/>
    </location>
</feature>
<evidence type="ECO:0000256" key="1">
    <source>
        <dbReference type="SAM" id="MobiDB-lite"/>
    </source>
</evidence>
<dbReference type="SUPFAM" id="SSF53850">
    <property type="entry name" value="Periplasmic binding protein-like II"/>
    <property type="match status" value="1"/>
</dbReference>
<dbReference type="Gene3D" id="3.10.105.10">
    <property type="entry name" value="Dipeptide-binding Protein, Domain 3"/>
    <property type="match status" value="1"/>
</dbReference>
<name>A0A830EZ28_9EURY</name>
<evidence type="ECO:0000313" key="4">
    <source>
        <dbReference type="Proteomes" id="UP000628840"/>
    </source>
</evidence>
<dbReference type="Proteomes" id="UP000628840">
    <property type="component" value="Unassembled WGS sequence"/>
</dbReference>
<dbReference type="EMBL" id="BMPF01000003">
    <property type="protein sequence ID" value="GGL38816.1"/>
    <property type="molecule type" value="Genomic_DNA"/>
</dbReference>
<feature type="region of interest" description="Disordered" evidence="1">
    <location>
        <begin position="30"/>
        <end position="67"/>
    </location>
</feature>
<evidence type="ECO:0000313" key="3">
    <source>
        <dbReference type="EMBL" id="GGL38816.1"/>
    </source>
</evidence>
<dbReference type="RefSeq" id="WP_188883895.1">
    <property type="nucleotide sequence ID" value="NZ_BMPF01000003.1"/>
</dbReference>
<dbReference type="GO" id="GO:0015833">
    <property type="term" value="P:peptide transport"/>
    <property type="evidence" value="ECO:0007669"/>
    <property type="project" value="TreeGrafter"/>
</dbReference>
<sequence length="607" mass="67130">MVDDNNHSDGKSPRRTFLKLSGVAGAAALAGCSSDTPSEGDGTTTTSTTGDGGDSGGSGDQSLTVPGTYVPTNMQWNSYAPSHYSNPGRAFVFDPFIFYNQKTDTIIPTLFQSWEKDGDTLTVTLREGVTWHDGEPVTAEDFVTKYTIDEGFQYTIANYITDATAVDETTVEYSLANSYRTDLLVLTFSGSWMNTPTHQKYGEFAQRLRDASSQEETDTVLSDIQDYQPSEPLGCGPFQFESANQQNLNLTKYKDHPEADTIPVPKAQVAYMGSNQQQWAAVKNGQTLDATTTTFFPERIVNSLPDYVTQYQMPAYNGFALAFNHDDEIFGNRNVRRAFAYILDQEKMASLADPTKTAVTAPTGVGSYHTGTWKGSLGGDVSAYQTYMGSDSASKAEALLRGEGFSKEGGKWYTPSGEQLTLEIPAPAGWSDIVSFVQTTAQMLTNFGIETQNSNVETTTFFGQYWGPSNFRVIPWFWNNSFVRPKPFFSLGWLLTSDTSTNTLNFPEEPVVPPMGEPDGEATATDVRGILRELGTSTDEARTTELTRELAWVVNQSLPELPLIEKVSQSFWNTNEWNVPEKGADEQYVRYPYYYWPRTGAISPKTE</sequence>
<dbReference type="GO" id="GO:1904680">
    <property type="term" value="F:peptide transmembrane transporter activity"/>
    <property type="evidence" value="ECO:0007669"/>
    <property type="project" value="TreeGrafter"/>
</dbReference>
<dbReference type="AlphaFoldDB" id="A0A830EZ28"/>
<dbReference type="InterPro" id="IPR039424">
    <property type="entry name" value="SBP_5"/>
</dbReference>
<accession>A0A830EZ28</accession>
<dbReference type="GO" id="GO:0042597">
    <property type="term" value="C:periplasmic space"/>
    <property type="evidence" value="ECO:0007669"/>
    <property type="project" value="UniProtKB-ARBA"/>
</dbReference>
<feature type="domain" description="Solute-binding protein family 5" evidence="2">
    <location>
        <begin position="106"/>
        <end position="492"/>
    </location>
</feature>
<dbReference type="OrthoDB" id="37176at2157"/>
<reference evidence="3 4" key="1">
    <citation type="journal article" date="2019" name="Int. J. Syst. Evol. Microbiol.">
        <title>The Global Catalogue of Microorganisms (GCM) 10K type strain sequencing project: providing services to taxonomists for standard genome sequencing and annotation.</title>
        <authorList>
            <consortium name="The Broad Institute Genomics Platform"/>
            <consortium name="The Broad Institute Genome Sequencing Center for Infectious Disease"/>
            <person name="Wu L."/>
            <person name="Ma J."/>
        </authorList>
    </citation>
    <scope>NUCLEOTIDE SEQUENCE [LARGE SCALE GENOMIC DNA]</scope>
    <source>
        <strain evidence="3 4">JCM 19585</strain>
    </source>
</reference>
<gene>
    <name evidence="3" type="ORF">GCM10009037_23080</name>
</gene>
<dbReference type="PANTHER" id="PTHR30290:SF16">
    <property type="entry name" value="OLIGOPEPTIDE ABC TRANSPORTER, PERIPLASMIC OLIGOPEPTIDE-BINDING PROTEIN"/>
    <property type="match status" value="1"/>
</dbReference>
<protein>
    <recommendedName>
        <fullName evidence="2">Solute-binding protein family 5 domain-containing protein</fullName>
    </recommendedName>
</protein>
<dbReference type="InterPro" id="IPR006311">
    <property type="entry name" value="TAT_signal"/>
</dbReference>
<comment type="caution">
    <text evidence="3">The sequence shown here is derived from an EMBL/GenBank/DDBJ whole genome shotgun (WGS) entry which is preliminary data.</text>
</comment>
<organism evidence="3 4">
    <name type="scientific">Halarchaeum grantii</name>
    <dbReference type="NCBI Taxonomy" id="1193105"/>
    <lineage>
        <taxon>Archaea</taxon>
        <taxon>Methanobacteriati</taxon>
        <taxon>Methanobacteriota</taxon>
        <taxon>Stenosarchaea group</taxon>
        <taxon>Halobacteria</taxon>
        <taxon>Halobacteriales</taxon>
        <taxon>Halobacteriaceae</taxon>
    </lineage>
</organism>
<dbReference type="Pfam" id="PF00496">
    <property type="entry name" value="SBP_bac_5"/>
    <property type="match status" value="1"/>
</dbReference>
<dbReference type="GO" id="GO:0043190">
    <property type="term" value="C:ATP-binding cassette (ABC) transporter complex"/>
    <property type="evidence" value="ECO:0007669"/>
    <property type="project" value="InterPro"/>
</dbReference>
<dbReference type="PROSITE" id="PS51318">
    <property type="entry name" value="TAT"/>
    <property type="match status" value="1"/>
</dbReference>
<dbReference type="Gene3D" id="3.40.190.10">
    <property type="entry name" value="Periplasmic binding protein-like II"/>
    <property type="match status" value="1"/>
</dbReference>